<dbReference type="FunFam" id="3.30.40.10:FF:000087">
    <property type="entry name" value="General transcription factor IIE subunit 1"/>
    <property type="match status" value="1"/>
</dbReference>
<evidence type="ECO:0000256" key="11">
    <source>
        <dbReference type="ARBA" id="ARBA00025581"/>
    </source>
</evidence>
<dbReference type="Pfam" id="PF11521">
    <property type="entry name" value="TFIIE-A_C"/>
    <property type="match status" value="1"/>
</dbReference>
<feature type="region of interest" description="Disordered" evidence="15">
    <location>
        <begin position="248"/>
        <end position="288"/>
    </location>
</feature>
<evidence type="ECO:0000256" key="7">
    <source>
        <dbReference type="ARBA" id="ARBA00022990"/>
    </source>
</evidence>
<dbReference type="Gene3D" id="6.10.140.1250">
    <property type="match status" value="1"/>
</dbReference>
<evidence type="ECO:0000256" key="3">
    <source>
        <dbReference type="ARBA" id="ARBA00022553"/>
    </source>
</evidence>
<feature type="region of interest" description="Disordered" evidence="15">
    <location>
        <begin position="202"/>
        <end position="232"/>
    </location>
</feature>
<protein>
    <recommendedName>
        <fullName evidence="13">General transcription factor IIE subunit 1</fullName>
    </recommendedName>
    <alternativeName>
        <fullName evidence="14">Transcription initiation factor IIE subunit alpha</fullName>
    </alternativeName>
</protein>
<keyword evidence="3" id="KW-0597">Phosphoprotein</keyword>
<evidence type="ECO:0000259" key="16">
    <source>
        <dbReference type="SMART" id="SM00531"/>
    </source>
</evidence>
<dbReference type="AlphaFoldDB" id="A0A0K2TPD0"/>
<keyword evidence="10" id="KW-0539">Nucleus</keyword>
<dbReference type="InterPro" id="IPR013083">
    <property type="entry name" value="Znf_RING/FYVE/PHD"/>
</dbReference>
<keyword evidence="9" id="KW-0804">Transcription</keyword>
<name>A0A0K2TPD0_LEPSM</name>
<evidence type="ECO:0000256" key="14">
    <source>
        <dbReference type="ARBA" id="ARBA00080958"/>
    </source>
</evidence>
<evidence type="ECO:0000256" key="6">
    <source>
        <dbReference type="ARBA" id="ARBA00022833"/>
    </source>
</evidence>
<dbReference type="InterPro" id="IPR002853">
    <property type="entry name" value="TFIIE_asu"/>
</dbReference>
<dbReference type="SUPFAM" id="SSF57783">
    <property type="entry name" value="Zinc beta-ribbon"/>
    <property type="match status" value="1"/>
</dbReference>
<dbReference type="GO" id="GO:0005673">
    <property type="term" value="C:transcription factor TFIIE complex"/>
    <property type="evidence" value="ECO:0007669"/>
    <property type="project" value="TreeGrafter"/>
</dbReference>
<evidence type="ECO:0000256" key="5">
    <source>
        <dbReference type="ARBA" id="ARBA00022771"/>
    </source>
</evidence>
<accession>A0A0K2TPD0</accession>
<organism evidence="17">
    <name type="scientific">Lepeophtheirus salmonis</name>
    <name type="common">Salmon louse</name>
    <name type="synonym">Caligus salmonis</name>
    <dbReference type="NCBI Taxonomy" id="72036"/>
    <lineage>
        <taxon>Eukaryota</taxon>
        <taxon>Metazoa</taxon>
        <taxon>Ecdysozoa</taxon>
        <taxon>Arthropoda</taxon>
        <taxon>Crustacea</taxon>
        <taxon>Multicrustacea</taxon>
        <taxon>Hexanauplia</taxon>
        <taxon>Copepoda</taxon>
        <taxon>Siphonostomatoida</taxon>
        <taxon>Caligidae</taxon>
        <taxon>Lepeophtheirus</taxon>
    </lineage>
</organism>
<dbReference type="InterPro" id="IPR039997">
    <property type="entry name" value="TFE"/>
</dbReference>
<dbReference type="EMBL" id="HACA01009915">
    <property type="protein sequence ID" value="CDW27276.1"/>
    <property type="molecule type" value="Transcribed_RNA"/>
</dbReference>
<dbReference type="GO" id="GO:0006367">
    <property type="term" value="P:transcription initiation at RNA polymerase II promoter"/>
    <property type="evidence" value="ECO:0007669"/>
    <property type="project" value="InterPro"/>
</dbReference>
<feature type="region of interest" description="Disordered" evidence="15">
    <location>
        <begin position="139"/>
        <end position="169"/>
    </location>
</feature>
<reference evidence="17" key="1">
    <citation type="submission" date="2014-05" db="EMBL/GenBank/DDBJ databases">
        <authorList>
            <person name="Chronopoulou M."/>
        </authorList>
    </citation>
    <scope>NUCLEOTIDE SEQUENCE</scope>
    <source>
        <tissue evidence="17">Whole organism</tissue>
    </source>
</reference>
<evidence type="ECO:0000256" key="15">
    <source>
        <dbReference type="SAM" id="MobiDB-lite"/>
    </source>
</evidence>
<dbReference type="PANTHER" id="PTHR13097:SF7">
    <property type="entry name" value="GENERAL TRANSCRIPTION FACTOR IIE SUBUNIT 1"/>
    <property type="match status" value="1"/>
</dbReference>
<keyword evidence="7" id="KW-0007">Acetylation</keyword>
<feature type="compositionally biased region" description="Acidic residues" evidence="15">
    <location>
        <begin position="263"/>
        <end position="272"/>
    </location>
</feature>
<evidence type="ECO:0000256" key="1">
    <source>
        <dbReference type="ARBA" id="ARBA00004123"/>
    </source>
</evidence>
<feature type="compositionally biased region" description="Polar residues" evidence="15">
    <location>
        <begin position="250"/>
        <end position="259"/>
    </location>
</feature>
<sequence length="351" mass="39704">METGEDEKAIKMNCYYINFKTFVNIVKYKLDHMHKKMETSERDATARSSFKCKDCMKSFTDLEANELFDPMTNEFKCTFCGGQVDEDASAGPQHNSRALLARFNTQMERLYDLLRAVEEIKLAPIVLEPEPVELYNNNRYRGDSGRDGPSVPGGNWSGEASRGTGGFRVDNQQVNITFGEHEKQETKKKEVPVWITESTITSDDKVVMDEDSTDSAIPLPSAELPMENDEPFQTNDEITSLLLRHEKRNNASSNKTQGLGDSDSSDESDPDPDPIAAITSSQPSSNIMNIPIDEEIMSDDDDDDGEAPTIRVGNEEILLSEVNEEIIARMTSEEKERYRQLYEDLYSHMYE</sequence>
<proteinExistence type="inferred from homology"/>
<dbReference type="Gene3D" id="3.30.40.10">
    <property type="entry name" value="Zinc/RING finger domain, C3HC4 (zinc finger)"/>
    <property type="match status" value="1"/>
</dbReference>
<dbReference type="OrthoDB" id="361102at2759"/>
<dbReference type="GO" id="GO:0008270">
    <property type="term" value="F:zinc ion binding"/>
    <property type="evidence" value="ECO:0007669"/>
    <property type="project" value="UniProtKB-KW"/>
</dbReference>
<evidence type="ECO:0000256" key="9">
    <source>
        <dbReference type="ARBA" id="ARBA00023163"/>
    </source>
</evidence>
<dbReference type="SMART" id="SM00531">
    <property type="entry name" value="TFIIE"/>
    <property type="match status" value="1"/>
</dbReference>
<keyword evidence="6" id="KW-0862">Zinc</keyword>
<evidence type="ECO:0000256" key="4">
    <source>
        <dbReference type="ARBA" id="ARBA00022723"/>
    </source>
</evidence>
<comment type="similarity">
    <text evidence="2">Belongs to the TFIIE alpha subunit family.</text>
</comment>
<evidence type="ECO:0000256" key="10">
    <source>
        <dbReference type="ARBA" id="ARBA00023242"/>
    </source>
</evidence>
<feature type="domain" description="Transcription initiation factor IIE subunit alpha N-terminal" evidence="16">
    <location>
        <begin position="1"/>
        <end position="98"/>
    </location>
</feature>
<evidence type="ECO:0000256" key="12">
    <source>
        <dbReference type="ARBA" id="ARBA00065242"/>
    </source>
</evidence>
<keyword evidence="5" id="KW-0863">Zinc-finger</keyword>
<evidence type="ECO:0000256" key="8">
    <source>
        <dbReference type="ARBA" id="ARBA00023015"/>
    </source>
</evidence>
<evidence type="ECO:0000256" key="13">
    <source>
        <dbReference type="ARBA" id="ARBA00073913"/>
    </source>
</evidence>
<feature type="compositionally biased region" description="Polar residues" evidence="15">
    <location>
        <begin position="278"/>
        <end position="288"/>
    </location>
</feature>
<comment type="subcellular location">
    <subcellularLocation>
        <location evidence="1">Nucleus</location>
    </subcellularLocation>
</comment>
<evidence type="ECO:0000256" key="2">
    <source>
        <dbReference type="ARBA" id="ARBA00008947"/>
    </source>
</evidence>
<dbReference type="PANTHER" id="PTHR13097">
    <property type="entry name" value="TRANSCRIPTION INITIATION FACTOR IIE, ALPHA SUBUNIT"/>
    <property type="match status" value="1"/>
</dbReference>
<keyword evidence="4" id="KW-0479">Metal-binding</keyword>
<comment type="subunit">
    <text evidence="12">Tetramer of two alpha and two beta chains. Interacts with TAF6/TAFII80. Interacts with ATF7IP. Interacts with SND1. Part of TBP-based Pol II pre-initiation complex (PIC), in which Pol II core assembles with general transcription factors and other specific initiation factors including GTF2E1, GTF2E2, GTF2F1, GTF2F2, TCEA1, ERCC2, ERCC3, GTF2H2, GTF2H3, GTF2H4, GTF2H5, GTF2A1, GTF2A2, GTF2B and TBP; this large multi-subunit PIC complex mediates DNA unwinding and targets Pol II core to the transcription start site where the first phosphodiester bond forms.</text>
</comment>
<keyword evidence="8" id="KW-0805">Transcription regulation</keyword>
<evidence type="ECO:0000313" key="17">
    <source>
        <dbReference type="EMBL" id="CDW27276.1"/>
    </source>
</evidence>
<dbReference type="InterPro" id="IPR021600">
    <property type="entry name" value="TFIIE_asu_C"/>
</dbReference>
<comment type="function">
    <text evidence="11">Recruits TFIIH to the initiation complex and stimulates the RNA polymerase II C-terminal domain kinase and DNA-dependent ATPase activities of TFIIH. Both TFIIH and TFIIE are required for promoter clearance by RNA polymerase.</text>
</comment>